<keyword evidence="4" id="KW-1185">Reference proteome</keyword>
<evidence type="ECO:0000256" key="2">
    <source>
        <dbReference type="SAM" id="Phobius"/>
    </source>
</evidence>
<dbReference type="Proteomes" id="UP000824890">
    <property type="component" value="Unassembled WGS sequence"/>
</dbReference>
<organism evidence="3 4">
    <name type="scientific">Brassica napus</name>
    <name type="common">Rape</name>
    <dbReference type="NCBI Taxonomy" id="3708"/>
    <lineage>
        <taxon>Eukaryota</taxon>
        <taxon>Viridiplantae</taxon>
        <taxon>Streptophyta</taxon>
        <taxon>Embryophyta</taxon>
        <taxon>Tracheophyta</taxon>
        <taxon>Spermatophyta</taxon>
        <taxon>Magnoliopsida</taxon>
        <taxon>eudicotyledons</taxon>
        <taxon>Gunneridae</taxon>
        <taxon>Pentapetalae</taxon>
        <taxon>rosids</taxon>
        <taxon>malvids</taxon>
        <taxon>Brassicales</taxon>
        <taxon>Brassicaceae</taxon>
        <taxon>Brassiceae</taxon>
        <taxon>Brassica</taxon>
    </lineage>
</organism>
<evidence type="ECO:0000313" key="3">
    <source>
        <dbReference type="EMBL" id="KAH0874182.1"/>
    </source>
</evidence>
<feature type="non-terminal residue" evidence="3">
    <location>
        <position position="1"/>
    </location>
</feature>
<name>A0ABQ7Z1Y4_BRANA</name>
<evidence type="ECO:0000256" key="1">
    <source>
        <dbReference type="SAM" id="MobiDB-lite"/>
    </source>
</evidence>
<keyword evidence="2" id="KW-0472">Membrane</keyword>
<accession>A0ABQ7Z1Y4</accession>
<feature type="transmembrane region" description="Helical" evidence="2">
    <location>
        <begin position="33"/>
        <end position="66"/>
    </location>
</feature>
<proteinExistence type="predicted"/>
<reference evidence="3 4" key="1">
    <citation type="submission" date="2021-05" db="EMBL/GenBank/DDBJ databases">
        <title>Genome Assembly of Synthetic Allotetraploid Brassica napus Reveals Homoeologous Exchanges between Subgenomes.</title>
        <authorList>
            <person name="Davis J.T."/>
        </authorList>
    </citation>
    <scope>NUCLEOTIDE SEQUENCE [LARGE SCALE GENOMIC DNA]</scope>
    <source>
        <strain evidence="4">cv. Da-Ae</strain>
        <tissue evidence="3">Seedling</tissue>
    </source>
</reference>
<dbReference type="EMBL" id="JAGKQM010000016">
    <property type="protein sequence ID" value="KAH0874182.1"/>
    <property type="molecule type" value="Genomic_DNA"/>
</dbReference>
<sequence>IDPSMLLPLSPCFISIGQYFSHLDCYLHCSLSLILRCTVLVTLFIFNVLFSSSLLLSPTGFYFSYFNPFSTNRRRRTVGEEHDGLPLRKPRLCRCCEGSTVTHLYSVTSPSFTASTHLKCLLLLKSICRKLVPSSSPLCSSNKTKEKEANKKRHHRNLLRSGWPERMKKNTPCRWLRW</sequence>
<comment type="caution">
    <text evidence="3">The sequence shown here is derived from an EMBL/GenBank/DDBJ whole genome shotgun (WGS) entry which is preliminary data.</text>
</comment>
<gene>
    <name evidence="3" type="ORF">HID58_071544</name>
</gene>
<keyword evidence="2" id="KW-0812">Transmembrane</keyword>
<keyword evidence="2" id="KW-1133">Transmembrane helix</keyword>
<feature type="region of interest" description="Disordered" evidence="1">
    <location>
        <begin position="137"/>
        <end position="156"/>
    </location>
</feature>
<protein>
    <submittedName>
        <fullName evidence="3">Uncharacterized protein</fullName>
    </submittedName>
</protein>
<evidence type="ECO:0000313" key="4">
    <source>
        <dbReference type="Proteomes" id="UP000824890"/>
    </source>
</evidence>